<feature type="disulfide bond" evidence="7">
    <location>
        <begin position="584"/>
        <end position="599"/>
    </location>
</feature>
<protein>
    <recommendedName>
        <fullName evidence="9">SRCR domain-containing protein</fullName>
    </recommendedName>
</protein>
<sequence>MNMRLVGGEEANRGRLEVLFMDTWGTVCGNNFTDELAGKMCEMFGYGFNGYAVKGSLFGNGIGPIWLDNISCSENDTSLMYCNHTGWGNVNCVHNEDIGIWCSDNNTDVQVRLNGSLHNDRGRVEVHFMDIWGTICNNGWNDNDASLVCRKLGFINGGIAVSGASYGPGSGIIWLENVDCSSEDTNITDCQHAGWGNTDCDHSQDAGVICLTEGGIACSPWGTWASCSVTCANGTTTRSRKCRRPDAKENVELFGQDVIDVQNCSTQIPCPIDGEWNDWSDWSTCSASCGRGLQTKRRFCNNPPAENGGQGCVGNEYEAKECLSGIRCPVDGNWSQWSAWSKCSVTCENGTRTRSRDCSDPPPMYGGNFCNGQKHEEINCSTFVSCPVNGEWGNWTSWSDCSVSCERGYRTRTRQCNEPSPNFGGMPCVGNSYDAEECVTGLKCPVDGHWSVWEEWSECTVTCGNGTSLRTRICNNPAPYFGGRNCMGHDNESVVCNTDLNCPVDGQWNTWNQWSDCSVTCECGYIHRERNCSNPFPNHGGKNCSGDPTQIITCFVNKTCPVHCDEGYFLCQDNITCIGNQMACDSIKQCPDGEDEINCLFLFSVTADSLVADLVVTSSSTQRKQLSLITITAYILILKEMFKFYH</sequence>
<comment type="caution">
    <text evidence="10">The sequence shown here is derived from an EMBL/GenBank/DDBJ whole genome shotgun (WGS) entry which is preliminary data.</text>
</comment>
<dbReference type="EMBL" id="JARBDR010000440">
    <property type="protein sequence ID" value="KAJ8312947.1"/>
    <property type="molecule type" value="Genomic_DNA"/>
</dbReference>
<dbReference type="Proteomes" id="UP001217089">
    <property type="component" value="Unassembled WGS sequence"/>
</dbReference>
<dbReference type="SUPFAM" id="SSF57424">
    <property type="entry name" value="LDL receptor-like module"/>
    <property type="match status" value="1"/>
</dbReference>
<dbReference type="Pfam" id="PF00057">
    <property type="entry name" value="Ldl_recept_a"/>
    <property type="match status" value="1"/>
</dbReference>
<dbReference type="InterPro" id="IPR000884">
    <property type="entry name" value="TSP1_rpt"/>
</dbReference>
<keyword evidence="6 8" id="KW-1015">Disulfide bond</keyword>
<name>A0ABQ9F9B3_TEGGR</name>
<evidence type="ECO:0000256" key="6">
    <source>
        <dbReference type="ARBA" id="ARBA00023157"/>
    </source>
</evidence>
<feature type="disulfide bond" evidence="8">
    <location>
        <begin position="180"/>
        <end position="190"/>
    </location>
</feature>
<dbReference type="PROSITE" id="PS50287">
    <property type="entry name" value="SRCR_2"/>
    <property type="match status" value="2"/>
</dbReference>
<dbReference type="Pfam" id="PF00090">
    <property type="entry name" value="TSP_1"/>
    <property type="match status" value="6"/>
</dbReference>
<accession>A0ABQ9F9B3</accession>
<feature type="domain" description="SRCR" evidence="9">
    <location>
        <begin position="111"/>
        <end position="211"/>
    </location>
</feature>
<comment type="caution">
    <text evidence="7">Lacks conserved residue(s) required for the propagation of feature annotation.</text>
</comment>
<dbReference type="PROSITE" id="PS01209">
    <property type="entry name" value="LDLRA_1"/>
    <property type="match status" value="1"/>
</dbReference>
<keyword evidence="3" id="KW-0677">Repeat</keyword>
<dbReference type="InterPro" id="IPR023415">
    <property type="entry name" value="LDLR_class-A_CS"/>
</dbReference>
<dbReference type="SMART" id="SM00209">
    <property type="entry name" value="TSP1"/>
    <property type="match status" value="6"/>
</dbReference>
<feature type="disulfide bond" evidence="8">
    <location>
        <begin position="136"/>
        <end position="200"/>
    </location>
</feature>
<keyword evidence="5" id="KW-0720">Serine protease</keyword>
<dbReference type="PANTHER" id="PTHR22906:SF21">
    <property type="entry name" value="SEMA DOMAIN-CONTAINING PROTEIN"/>
    <property type="match status" value="1"/>
</dbReference>
<feature type="domain" description="SRCR" evidence="9">
    <location>
        <begin position="3"/>
        <end position="103"/>
    </location>
</feature>
<evidence type="ECO:0000256" key="4">
    <source>
        <dbReference type="ARBA" id="ARBA00022801"/>
    </source>
</evidence>
<keyword evidence="1" id="KW-0245">EGF-like domain</keyword>
<dbReference type="Gene3D" id="3.10.250.10">
    <property type="entry name" value="SRCR-like domain"/>
    <property type="match status" value="2"/>
</dbReference>
<dbReference type="Gene3D" id="2.40.128.620">
    <property type="match status" value="1"/>
</dbReference>
<dbReference type="InterPro" id="IPR052065">
    <property type="entry name" value="Compl_asym_regulator"/>
</dbReference>
<feature type="disulfide bond" evidence="8">
    <location>
        <begin position="72"/>
        <end position="82"/>
    </location>
</feature>
<dbReference type="Gene3D" id="2.20.100.10">
    <property type="entry name" value="Thrombospondin type-1 (TSP1) repeat"/>
    <property type="match status" value="6"/>
</dbReference>
<feature type="disulfide bond" evidence="8">
    <location>
        <begin position="28"/>
        <end position="92"/>
    </location>
</feature>
<evidence type="ECO:0000259" key="9">
    <source>
        <dbReference type="PROSITE" id="PS50287"/>
    </source>
</evidence>
<dbReference type="InterPro" id="IPR036055">
    <property type="entry name" value="LDL_receptor-like_sf"/>
</dbReference>
<gene>
    <name evidence="10" type="ORF">KUTeg_010320</name>
</gene>
<evidence type="ECO:0000256" key="3">
    <source>
        <dbReference type="ARBA" id="ARBA00022737"/>
    </source>
</evidence>
<dbReference type="SMART" id="SM00192">
    <property type="entry name" value="LDLa"/>
    <property type="match status" value="1"/>
</dbReference>
<dbReference type="InterPro" id="IPR036383">
    <property type="entry name" value="TSP1_rpt_sf"/>
</dbReference>
<dbReference type="SUPFAM" id="SSF82895">
    <property type="entry name" value="TSP-1 type 1 repeat"/>
    <property type="match status" value="6"/>
</dbReference>
<evidence type="ECO:0000256" key="1">
    <source>
        <dbReference type="ARBA" id="ARBA00022536"/>
    </source>
</evidence>
<dbReference type="InterPro" id="IPR036772">
    <property type="entry name" value="SRCR-like_dom_sf"/>
</dbReference>
<keyword evidence="11" id="KW-1185">Reference proteome</keyword>
<evidence type="ECO:0000313" key="11">
    <source>
        <dbReference type="Proteomes" id="UP001217089"/>
    </source>
</evidence>
<proteinExistence type="predicted"/>
<dbReference type="InterPro" id="IPR001190">
    <property type="entry name" value="SRCR"/>
</dbReference>
<feature type="disulfide bond" evidence="8">
    <location>
        <begin position="41"/>
        <end position="102"/>
    </location>
</feature>
<dbReference type="SMART" id="SM00202">
    <property type="entry name" value="SR"/>
    <property type="match status" value="2"/>
</dbReference>
<dbReference type="SUPFAM" id="SSF56487">
    <property type="entry name" value="SRCR-like"/>
    <property type="match status" value="2"/>
</dbReference>
<dbReference type="PANTHER" id="PTHR22906">
    <property type="entry name" value="PROPERDIN"/>
    <property type="match status" value="1"/>
</dbReference>
<dbReference type="Pfam" id="PF00530">
    <property type="entry name" value="SRCR"/>
    <property type="match status" value="2"/>
</dbReference>
<evidence type="ECO:0000256" key="5">
    <source>
        <dbReference type="ARBA" id="ARBA00022825"/>
    </source>
</evidence>
<organism evidence="10 11">
    <name type="scientific">Tegillarca granosa</name>
    <name type="common">Malaysian cockle</name>
    <name type="synonym">Anadara granosa</name>
    <dbReference type="NCBI Taxonomy" id="220873"/>
    <lineage>
        <taxon>Eukaryota</taxon>
        <taxon>Metazoa</taxon>
        <taxon>Spiralia</taxon>
        <taxon>Lophotrochozoa</taxon>
        <taxon>Mollusca</taxon>
        <taxon>Bivalvia</taxon>
        <taxon>Autobranchia</taxon>
        <taxon>Pteriomorphia</taxon>
        <taxon>Arcoida</taxon>
        <taxon>Arcoidea</taxon>
        <taxon>Arcidae</taxon>
        <taxon>Tegillarca</taxon>
    </lineage>
</organism>
<reference evidence="10 11" key="1">
    <citation type="submission" date="2022-12" db="EMBL/GenBank/DDBJ databases">
        <title>Chromosome-level genome of Tegillarca granosa.</title>
        <authorList>
            <person name="Kim J."/>
        </authorList>
    </citation>
    <scope>NUCLEOTIDE SEQUENCE [LARGE SCALE GENOMIC DNA]</scope>
    <source>
        <strain evidence="10">Teg-2019</strain>
        <tissue evidence="10">Adductor muscle</tissue>
    </source>
</reference>
<evidence type="ECO:0000256" key="2">
    <source>
        <dbReference type="ARBA" id="ARBA00022670"/>
    </source>
</evidence>
<evidence type="ECO:0000256" key="8">
    <source>
        <dbReference type="PROSITE-ProRule" id="PRU00196"/>
    </source>
</evidence>
<dbReference type="CDD" id="cd00112">
    <property type="entry name" value="LDLa"/>
    <property type="match status" value="1"/>
</dbReference>
<dbReference type="PROSITE" id="PS50092">
    <property type="entry name" value="TSP1"/>
    <property type="match status" value="6"/>
</dbReference>
<evidence type="ECO:0000313" key="10">
    <source>
        <dbReference type="EMBL" id="KAJ8312947.1"/>
    </source>
</evidence>
<dbReference type="PROSITE" id="PS50068">
    <property type="entry name" value="LDLRA_2"/>
    <property type="match status" value="1"/>
</dbReference>
<feature type="disulfide bond" evidence="8">
    <location>
        <begin position="149"/>
        <end position="210"/>
    </location>
</feature>
<dbReference type="PRINTS" id="PR01705">
    <property type="entry name" value="TSP1REPEAT"/>
</dbReference>
<keyword evidence="2" id="KW-0645">Protease</keyword>
<dbReference type="InterPro" id="IPR002172">
    <property type="entry name" value="LDrepeatLR_classA_rpt"/>
</dbReference>
<dbReference type="PRINTS" id="PR00258">
    <property type="entry name" value="SPERACTRCPTR"/>
</dbReference>
<keyword evidence="4" id="KW-0378">Hydrolase</keyword>
<evidence type="ECO:0000256" key="7">
    <source>
        <dbReference type="PROSITE-ProRule" id="PRU00124"/>
    </source>
</evidence>